<dbReference type="InterPro" id="IPR016181">
    <property type="entry name" value="Acyl_CoA_acyltransferase"/>
</dbReference>
<dbReference type="PANTHER" id="PTHR43877">
    <property type="entry name" value="AMINOALKYLPHOSPHONATE N-ACETYLTRANSFERASE-RELATED-RELATED"/>
    <property type="match status" value="1"/>
</dbReference>
<feature type="domain" description="N-acetyltransferase" evidence="3">
    <location>
        <begin position="6"/>
        <end position="158"/>
    </location>
</feature>
<dbReference type="AlphaFoldDB" id="A0A1G9PP55"/>
<accession>A0A1G9PP55</accession>
<dbReference type="EMBL" id="FNFD01000040">
    <property type="protein sequence ID" value="SDM00606.1"/>
    <property type="molecule type" value="Genomic_DNA"/>
</dbReference>
<keyword evidence="5" id="KW-1185">Reference proteome</keyword>
<dbReference type="CDD" id="cd04301">
    <property type="entry name" value="NAT_SF"/>
    <property type="match status" value="1"/>
</dbReference>
<evidence type="ECO:0000313" key="5">
    <source>
        <dbReference type="Proteomes" id="UP000198706"/>
    </source>
</evidence>
<reference evidence="4 5" key="1">
    <citation type="submission" date="2016-10" db="EMBL/GenBank/DDBJ databases">
        <authorList>
            <person name="de Groot N.N."/>
        </authorList>
    </citation>
    <scope>NUCLEOTIDE SEQUENCE [LARGE SCALE GENOMIC DNA]</scope>
    <source>
        <strain evidence="4 5">JCM 21544</strain>
    </source>
</reference>
<dbReference type="InterPro" id="IPR050832">
    <property type="entry name" value="Bact_Acetyltransf"/>
</dbReference>
<evidence type="ECO:0000259" key="3">
    <source>
        <dbReference type="PROSITE" id="PS51186"/>
    </source>
</evidence>
<dbReference type="GO" id="GO:0016747">
    <property type="term" value="F:acyltransferase activity, transferring groups other than amino-acyl groups"/>
    <property type="evidence" value="ECO:0007669"/>
    <property type="project" value="InterPro"/>
</dbReference>
<keyword evidence="2" id="KW-0012">Acyltransferase</keyword>
<keyword evidence="1" id="KW-0808">Transferase</keyword>
<keyword evidence="4" id="KW-0689">Ribosomal protein</keyword>
<dbReference type="RefSeq" id="WP_084336487.1">
    <property type="nucleotide sequence ID" value="NZ_FNFD01000040.1"/>
</dbReference>
<keyword evidence="4" id="KW-0687">Ribonucleoprotein</keyword>
<evidence type="ECO:0000256" key="2">
    <source>
        <dbReference type="ARBA" id="ARBA00023315"/>
    </source>
</evidence>
<proteinExistence type="predicted"/>
<dbReference type="SUPFAM" id="SSF55729">
    <property type="entry name" value="Acyl-CoA N-acyltransferases (Nat)"/>
    <property type="match status" value="1"/>
</dbReference>
<dbReference type="InterPro" id="IPR000182">
    <property type="entry name" value="GNAT_dom"/>
</dbReference>
<name>A0A1G9PP55_9PSED</name>
<dbReference type="PROSITE" id="PS51186">
    <property type="entry name" value="GNAT"/>
    <property type="match status" value="1"/>
</dbReference>
<dbReference type="STRING" id="137658.SAMN05216186_1404"/>
<sequence>MTAVTLRFRPIEVADEAFLTHLYATTRGQELAHSGWSAEAIAEFLAQQFRLQHHYYQEHFPDGEFWVIEADTQAIGRLYLFWGETTLQLIDISLLPDYRGRGVGGALLQNLLTLADARGLAVGLHVEEANPAFRLYQRLGFEVVGESGIYLEMRRPASAPRKTACG</sequence>
<gene>
    <name evidence="4" type="ORF">SAMN05216186_1404</name>
</gene>
<dbReference type="GO" id="GO:0005840">
    <property type="term" value="C:ribosome"/>
    <property type="evidence" value="ECO:0007669"/>
    <property type="project" value="UniProtKB-KW"/>
</dbReference>
<evidence type="ECO:0000313" key="4">
    <source>
        <dbReference type="EMBL" id="SDM00606.1"/>
    </source>
</evidence>
<evidence type="ECO:0000256" key="1">
    <source>
        <dbReference type="ARBA" id="ARBA00022679"/>
    </source>
</evidence>
<protein>
    <submittedName>
        <fullName evidence="4">Ribosomal protein S18 acetylase RimI</fullName>
    </submittedName>
</protein>
<dbReference type="Gene3D" id="3.40.630.30">
    <property type="match status" value="1"/>
</dbReference>
<dbReference type="Proteomes" id="UP000198706">
    <property type="component" value="Unassembled WGS sequence"/>
</dbReference>
<organism evidence="4 5">
    <name type="scientific">Pseudomonas indica</name>
    <dbReference type="NCBI Taxonomy" id="137658"/>
    <lineage>
        <taxon>Bacteria</taxon>
        <taxon>Pseudomonadati</taxon>
        <taxon>Pseudomonadota</taxon>
        <taxon>Gammaproteobacteria</taxon>
        <taxon>Pseudomonadales</taxon>
        <taxon>Pseudomonadaceae</taxon>
        <taxon>Pseudomonas</taxon>
    </lineage>
</organism>
<dbReference type="Pfam" id="PF00583">
    <property type="entry name" value="Acetyltransf_1"/>
    <property type="match status" value="1"/>
</dbReference>